<proteinExistence type="predicted"/>
<dbReference type="STRING" id="1348774.AB433_03865"/>
<dbReference type="OrthoDB" id="8481653at2"/>
<dbReference type="PATRIC" id="fig|1348774.3.peg.803"/>
<dbReference type="RefSeq" id="WP_047820000.1">
    <property type="nucleotide sequence ID" value="NZ_CP011770.1"/>
</dbReference>
<dbReference type="Proteomes" id="UP000035287">
    <property type="component" value="Chromosome"/>
</dbReference>
<gene>
    <name evidence="1" type="ORF">AB433_03865</name>
</gene>
<name>A0A0G3XCM9_9SPHN</name>
<sequence length="93" mass="10299">MAEVPDHLVPSDGFTNSTVRYAGFDAIPGESGASHRFEFVDGDGRVIGTYRIETKPTSDGTIDAMVAGAHRQMTNVLRQWLFVTDKVRAHYEK</sequence>
<reference evidence="1 2" key="1">
    <citation type="submission" date="2015-06" db="EMBL/GenBank/DDBJ databases">
        <authorList>
            <person name="Zeng Y."/>
            <person name="Huang Y."/>
        </authorList>
    </citation>
    <scope>NUCLEOTIDE SEQUENCE [LARGE SCALE GENOMIC DNA]</scope>
    <source>
        <strain evidence="1 2">PQ-2</strain>
    </source>
</reference>
<organism evidence="1 2">
    <name type="scientific">Croceicoccus naphthovorans</name>
    <dbReference type="NCBI Taxonomy" id="1348774"/>
    <lineage>
        <taxon>Bacteria</taxon>
        <taxon>Pseudomonadati</taxon>
        <taxon>Pseudomonadota</taxon>
        <taxon>Alphaproteobacteria</taxon>
        <taxon>Sphingomonadales</taxon>
        <taxon>Erythrobacteraceae</taxon>
        <taxon>Croceicoccus</taxon>
    </lineage>
</organism>
<dbReference type="EMBL" id="CP011770">
    <property type="protein sequence ID" value="AKM09310.1"/>
    <property type="molecule type" value="Genomic_DNA"/>
</dbReference>
<accession>A0A0G3XCM9</accession>
<dbReference type="AlphaFoldDB" id="A0A0G3XCM9"/>
<keyword evidence="2" id="KW-1185">Reference proteome</keyword>
<dbReference type="KEGG" id="cna:AB433_03865"/>
<evidence type="ECO:0000313" key="2">
    <source>
        <dbReference type="Proteomes" id="UP000035287"/>
    </source>
</evidence>
<evidence type="ECO:0000313" key="1">
    <source>
        <dbReference type="EMBL" id="AKM09310.1"/>
    </source>
</evidence>
<protein>
    <submittedName>
        <fullName evidence="1">Uncharacterized protein</fullName>
    </submittedName>
</protein>